<dbReference type="PANTHER" id="PTHR24305">
    <property type="entry name" value="CYTOCHROME P450"/>
    <property type="match status" value="1"/>
</dbReference>
<dbReference type="InterPro" id="IPR017972">
    <property type="entry name" value="Cyt_P450_CS"/>
</dbReference>
<dbReference type="SUPFAM" id="SSF48264">
    <property type="entry name" value="Cytochrome P450"/>
    <property type="match status" value="1"/>
</dbReference>
<dbReference type="AlphaFoldDB" id="A0AAN6Y9Z5"/>
<reference evidence="8" key="2">
    <citation type="submission" date="2023-05" db="EMBL/GenBank/DDBJ databases">
        <authorList>
            <consortium name="Lawrence Berkeley National Laboratory"/>
            <person name="Steindorff A."/>
            <person name="Hensen N."/>
            <person name="Bonometti L."/>
            <person name="Westerberg I."/>
            <person name="Brannstrom I.O."/>
            <person name="Guillou S."/>
            <person name="Cros-Aarteil S."/>
            <person name="Calhoun S."/>
            <person name="Haridas S."/>
            <person name="Kuo A."/>
            <person name="Mondo S."/>
            <person name="Pangilinan J."/>
            <person name="Riley R."/>
            <person name="Labutti K."/>
            <person name="Andreopoulos B."/>
            <person name="Lipzen A."/>
            <person name="Chen C."/>
            <person name="Yanf M."/>
            <person name="Daum C."/>
            <person name="Ng V."/>
            <person name="Clum A."/>
            <person name="Ohm R."/>
            <person name="Martin F."/>
            <person name="Silar P."/>
            <person name="Natvig D."/>
            <person name="Lalanne C."/>
            <person name="Gautier V."/>
            <person name="Ament-Velasquez S.L."/>
            <person name="Kruys A."/>
            <person name="Hutchinson M.I."/>
            <person name="Powell A.J."/>
            <person name="Barry K."/>
            <person name="Miller A.N."/>
            <person name="Grigoriev I.V."/>
            <person name="Debuchy R."/>
            <person name="Gladieux P."/>
            <person name="Thoren M.H."/>
            <person name="Johannesson H."/>
        </authorList>
    </citation>
    <scope>NUCLEOTIDE SEQUENCE</scope>
    <source>
        <strain evidence="8">PSN293</strain>
    </source>
</reference>
<evidence type="ECO:0000256" key="6">
    <source>
        <dbReference type="PIRSR" id="PIRSR602401-1"/>
    </source>
</evidence>
<feature type="binding site" description="axial binding residue" evidence="6">
    <location>
        <position position="474"/>
    </location>
    <ligand>
        <name>heme</name>
        <dbReference type="ChEBI" id="CHEBI:30413"/>
    </ligand>
    <ligandPart>
        <name>Fe</name>
        <dbReference type="ChEBI" id="CHEBI:18248"/>
    </ligandPart>
</feature>
<organism evidence="8 9">
    <name type="scientific">Rhypophila decipiens</name>
    <dbReference type="NCBI Taxonomy" id="261697"/>
    <lineage>
        <taxon>Eukaryota</taxon>
        <taxon>Fungi</taxon>
        <taxon>Dikarya</taxon>
        <taxon>Ascomycota</taxon>
        <taxon>Pezizomycotina</taxon>
        <taxon>Sordariomycetes</taxon>
        <taxon>Sordariomycetidae</taxon>
        <taxon>Sordariales</taxon>
        <taxon>Naviculisporaceae</taxon>
        <taxon>Rhypophila</taxon>
    </lineage>
</organism>
<evidence type="ECO:0000313" key="8">
    <source>
        <dbReference type="EMBL" id="KAK4212172.1"/>
    </source>
</evidence>
<evidence type="ECO:0000256" key="1">
    <source>
        <dbReference type="ARBA" id="ARBA00001971"/>
    </source>
</evidence>
<dbReference type="GO" id="GO:0005506">
    <property type="term" value="F:iron ion binding"/>
    <property type="evidence" value="ECO:0007669"/>
    <property type="project" value="InterPro"/>
</dbReference>
<dbReference type="InterPro" id="IPR036396">
    <property type="entry name" value="Cyt_P450_sf"/>
</dbReference>
<dbReference type="CDD" id="cd11062">
    <property type="entry name" value="CYP58-like"/>
    <property type="match status" value="1"/>
</dbReference>
<evidence type="ECO:0000256" key="4">
    <source>
        <dbReference type="ARBA" id="ARBA00022723"/>
    </source>
</evidence>
<name>A0AAN6Y9Z5_9PEZI</name>
<keyword evidence="3 6" id="KW-0349">Heme</keyword>
<keyword evidence="7" id="KW-0503">Monooxygenase</keyword>
<evidence type="ECO:0000256" key="7">
    <source>
        <dbReference type="RuleBase" id="RU000461"/>
    </source>
</evidence>
<dbReference type="Proteomes" id="UP001301769">
    <property type="component" value="Unassembled WGS sequence"/>
</dbReference>
<dbReference type="PRINTS" id="PR00385">
    <property type="entry name" value="P450"/>
</dbReference>
<dbReference type="PROSITE" id="PS00086">
    <property type="entry name" value="CYTOCHROME_P450"/>
    <property type="match status" value="1"/>
</dbReference>
<dbReference type="GO" id="GO:0020037">
    <property type="term" value="F:heme binding"/>
    <property type="evidence" value="ECO:0007669"/>
    <property type="project" value="InterPro"/>
</dbReference>
<gene>
    <name evidence="8" type="ORF">QBC37DRAFT_466320</name>
</gene>
<keyword evidence="7" id="KW-0560">Oxidoreductase</keyword>
<sequence length="529" mass="60104">MAAEHSFTFVFACGALLAYAVYHVIRAIYLIYFSPLAAFPGSPWAALGEYWEAWHNIGSKAGKRGQTLFLLEKMHRDPKYGSAIRLGPNEVHIYDPRYFHTLYSLNTQFYKDPSMHKVFGAPSSTLAEADPVKHKARRQPLESLFSRQSVLKLEPMLLTKIDLACSRFRDMYSAGKPVKVEWALKSLSFDMVSEFCFGQSLGALYHDDFMSDGVQVFRTYLNSLHVIKAFPFVRVLSQSLPLWLARRVSKTIARGKELEIFIKSRVESFVRAYEGGSRPLFPTLMERLLSANAKQQKLSQGGDPTSLQQWKSHDNLRDEAITMISAGTDTTGISALVGLFNIIHHPHVQDRLLKELRTVLPGKNDTAPFTVIEKLPYLTAVIKETLRYASPAASRTPRLVPKGGTTLPDGRFIPEGTRVGMAIYHVHYNENIFPEPRKFMPERWLDASQGGIMPERLPEMNRFLVAFSKGTRACLGINLAYMELYLTLAYLIRRFDFQTNTTKEDMRWDDMVVPSFYGEFTVMAKPRAD</sequence>
<dbReference type="GO" id="GO:0004497">
    <property type="term" value="F:monooxygenase activity"/>
    <property type="evidence" value="ECO:0007669"/>
    <property type="project" value="UniProtKB-KW"/>
</dbReference>
<proteinExistence type="inferred from homology"/>
<keyword evidence="4 6" id="KW-0479">Metal-binding</keyword>
<keyword evidence="9" id="KW-1185">Reference proteome</keyword>
<comment type="similarity">
    <text evidence="2 7">Belongs to the cytochrome P450 family.</text>
</comment>
<evidence type="ECO:0000313" key="9">
    <source>
        <dbReference type="Proteomes" id="UP001301769"/>
    </source>
</evidence>
<accession>A0AAN6Y9Z5</accession>
<dbReference type="EMBL" id="MU858133">
    <property type="protein sequence ID" value="KAK4212172.1"/>
    <property type="molecule type" value="Genomic_DNA"/>
</dbReference>
<comment type="caution">
    <text evidence="8">The sequence shown here is derived from an EMBL/GenBank/DDBJ whole genome shotgun (WGS) entry which is preliminary data.</text>
</comment>
<evidence type="ECO:0000256" key="5">
    <source>
        <dbReference type="ARBA" id="ARBA00023004"/>
    </source>
</evidence>
<dbReference type="InterPro" id="IPR001128">
    <property type="entry name" value="Cyt_P450"/>
</dbReference>
<dbReference type="PANTHER" id="PTHR24305:SF166">
    <property type="entry name" value="CYTOCHROME P450 12A4, MITOCHONDRIAL-RELATED"/>
    <property type="match status" value="1"/>
</dbReference>
<reference evidence="8" key="1">
    <citation type="journal article" date="2023" name="Mol. Phylogenet. Evol.">
        <title>Genome-scale phylogeny and comparative genomics of the fungal order Sordariales.</title>
        <authorList>
            <person name="Hensen N."/>
            <person name="Bonometti L."/>
            <person name="Westerberg I."/>
            <person name="Brannstrom I.O."/>
            <person name="Guillou S."/>
            <person name="Cros-Aarteil S."/>
            <person name="Calhoun S."/>
            <person name="Haridas S."/>
            <person name="Kuo A."/>
            <person name="Mondo S."/>
            <person name="Pangilinan J."/>
            <person name="Riley R."/>
            <person name="LaButti K."/>
            <person name="Andreopoulos B."/>
            <person name="Lipzen A."/>
            <person name="Chen C."/>
            <person name="Yan M."/>
            <person name="Daum C."/>
            <person name="Ng V."/>
            <person name="Clum A."/>
            <person name="Steindorff A."/>
            <person name="Ohm R.A."/>
            <person name="Martin F."/>
            <person name="Silar P."/>
            <person name="Natvig D.O."/>
            <person name="Lalanne C."/>
            <person name="Gautier V."/>
            <person name="Ament-Velasquez S.L."/>
            <person name="Kruys A."/>
            <person name="Hutchinson M.I."/>
            <person name="Powell A.J."/>
            <person name="Barry K."/>
            <person name="Miller A.N."/>
            <person name="Grigoriev I.V."/>
            <person name="Debuchy R."/>
            <person name="Gladieux P."/>
            <person name="Hiltunen Thoren M."/>
            <person name="Johannesson H."/>
        </authorList>
    </citation>
    <scope>NUCLEOTIDE SEQUENCE</scope>
    <source>
        <strain evidence="8">PSN293</strain>
    </source>
</reference>
<dbReference type="InterPro" id="IPR050121">
    <property type="entry name" value="Cytochrome_P450_monoxygenase"/>
</dbReference>
<comment type="cofactor">
    <cofactor evidence="1 6">
        <name>heme</name>
        <dbReference type="ChEBI" id="CHEBI:30413"/>
    </cofactor>
</comment>
<evidence type="ECO:0000256" key="3">
    <source>
        <dbReference type="ARBA" id="ARBA00022617"/>
    </source>
</evidence>
<dbReference type="PRINTS" id="PR00463">
    <property type="entry name" value="EP450I"/>
</dbReference>
<dbReference type="InterPro" id="IPR002401">
    <property type="entry name" value="Cyt_P450_E_grp-I"/>
</dbReference>
<protein>
    <submittedName>
        <fullName evidence="8">Cytochrome P450</fullName>
    </submittedName>
</protein>
<dbReference type="Pfam" id="PF00067">
    <property type="entry name" value="p450"/>
    <property type="match status" value="1"/>
</dbReference>
<keyword evidence="5 6" id="KW-0408">Iron</keyword>
<dbReference type="Gene3D" id="1.10.630.10">
    <property type="entry name" value="Cytochrome P450"/>
    <property type="match status" value="1"/>
</dbReference>
<evidence type="ECO:0000256" key="2">
    <source>
        <dbReference type="ARBA" id="ARBA00010617"/>
    </source>
</evidence>
<dbReference type="GO" id="GO:0016705">
    <property type="term" value="F:oxidoreductase activity, acting on paired donors, with incorporation or reduction of molecular oxygen"/>
    <property type="evidence" value="ECO:0007669"/>
    <property type="project" value="InterPro"/>
</dbReference>